<dbReference type="Gene3D" id="3.40.50.2300">
    <property type="match status" value="3"/>
</dbReference>
<organism evidence="2 3">
    <name type="scientific">Falco tinnunculus</name>
    <name type="common">Common kestrel</name>
    <dbReference type="NCBI Taxonomy" id="100819"/>
    <lineage>
        <taxon>Eukaryota</taxon>
        <taxon>Metazoa</taxon>
        <taxon>Chordata</taxon>
        <taxon>Craniata</taxon>
        <taxon>Vertebrata</taxon>
        <taxon>Euteleostomi</taxon>
        <taxon>Archelosauria</taxon>
        <taxon>Archosauria</taxon>
        <taxon>Dinosauria</taxon>
        <taxon>Saurischia</taxon>
        <taxon>Theropoda</taxon>
        <taxon>Coelurosauria</taxon>
        <taxon>Aves</taxon>
        <taxon>Neognathae</taxon>
        <taxon>Neoaves</taxon>
        <taxon>Telluraves</taxon>
        <taxon>Australaves</taxon>
        <taxon>Falconiformes</taxon>
        <taxon>Falconidae</taxon>
        <taxon>Falco</taxon>
    </lineage>
</organism>
<accession>A0A8C4TWU0</accession>
<dbReference type="Ensembl" id="ENSFTIT00000004989.1">
    <property type="protein sequence ID" value="ENSFTIP00000004753.1"/>
    <property type="gene ID" value="ENSFTIG00000003295.1"/>
</dbReference>
<dbReference type="Proteomes" id="UP000694562">
    <property type="component" value="Unplaced"/>
</dbReference>
<dbReference type="OMA" id="HRWARWH"/>
<evidence type="ECO:0000313" key="2">
    <source>
        <dbReference type="Ensembl" id="ENSFTIP00000004753.1"/>
    </source>
</evidence>
<proteinExistence type="predicted"/>
<keyword evidence="1" id="KW-0732">Signal</keyword>
<reference evidence="2" key="2">
    <citation type="submission" date="2025-09" db="UniProtKB">
        <authorList>
            <consortium name="Ensembl"/>
        </authorList>
    </citation>
    <scope>IDENTIFICATION</scope>
</reference>
<name>A0A8C4TWU0_FALTI</name>
<protein>
    <submittedName>
        <fullName evidence="2">Uncharacterized protein</fullName>
    </submittedName>
</protein>
<dbReference type="OrthoDB" id="5984008at2759"/>
<evidence type="ECO:0000313" key="3">
    <source>
        <dbReference type="Proteomes" id="UP000694562"/>
    </source>
</evidence>
<keyword evidence="3" id="KW-1185">Reference proteome</keyword>
<evidence type="ECO:0000256" key="1">
    <source>
        <dbReference type="SAM" id="SignalP"/>
    </source>
</evidence>
<feature type="signal peptide" evidence="1">
    <location>
        <begin position="1"/>
        <end position="19"/>
    </location>
</feature>
<sequence length="223" mass="23468">MGGMLFALALACASPFLEPRPEGSQRALNVAVILSGASYGPAGPRLAPAAFRNFSLEVNPVGVVLNDTNPRSLIVRLCDVLSSLRIHGVVFEDDTRSEAVAQILDFISAQTSVPIIGINGGSAIVLTPKVGPLGAGLAGPGYIWFVVGTNLGGSDQLPEHLPAGLFAVLSAGWRDDLQHRVHNGVAIVAKGAEALLRDYGFIPEFNNDCRAPNVTQINDNLHR</sequence>
<reference evidence="2" key="1">
    <citation type="submission" date="2025-08" db="UniProtKB">
        <authorList>
            <consortium name="Ensembl"/>
        </authorList>
    </citation>
    <scope>IDENTIFICATION</scope>
</reference>
<feature type="chain" id="PRO_5047000842" evidence="1">
    <location>
        <begin position="20"/>
        <end position="223"/>
    </location>
</feature>
<dbReference type="AlphaFoldDB" id="A0A8C4TWU0"/>